<gene>
    <name evidence="2" type="ORF">TNCT_669731</name>
</gene>
<evidence type="ECO:0000256" key="1">
    <source>
        <dbReference type="SAM" id="MobiDB-lite"/>
    </source>
</evidence>
<organism evidence="2 3">
    <name type="scientific">Trichonephila clavata</name>
    <name type="common">Joro spider</name>
    <name type="synonym">Nephila clavata</name>
    <dbReference type="NCBI Taxonomy" id="2740835"/>
    <lineage>
        <taxon>Eukaryota</taxon>
        <taxon>Metazoa</taxon>
        <taxon>Ecdysozoa</taxon>
        <taxon>Arthropoda</taxon>
        <taxon>Chelicerata</taxon>
        <taxon>Arachnida</taxon>
        <taxon>Araneae</taxon>
        <taxon>Araneomorphae</taxon>
        <taxon>Entelegynae</taxon>
        <taxon>Araneoidea</taxon>
        <taxon>Nephilidae</taxon>
        <taxon>Trichonephila</taxon>
    </lineage>
</organism>
<keyword evidence="3" id="KW-1185">Reference proteome</keyword>
<name>A0A8X6K5Y1_TRICU</name>
<dbReference type="PANTHER" id="PTHR46601:SF2">
    <property type="entry name" value="UBIQUITIN-LIKE PROTEASE FAMILY PROFILE DOMAIN-CONTAINING PROTEIN"/>
    <property type="match status" value="1"/>
</dbReference>
<sequence>MKKKEADEDMKILARIRSKERMQPTGKLRKEEQVKQSESVCNGKHECSQSEIWIHSPEWNFFTASHGKDAVDGIVKRSTWITIKSRKTVVSSVLEFYDLARSLSKNIFFTFVAKKEVKEKMVMLDYKWKRLKNIPAIQSKHFFQSKGDHSISVARTSLSHFKCTLVLKSLIHDSDNESIKEESPPTSHQASKSPAEACRKTDGTVCATVLPKDTFAGLYVLVQLLCKSGKKKITQYRYGCVCQSDMDEDGEIRVQFLTTIDGKRFTDIVNDILDLQFEDIITKLEEPEKKTEENNMFIDFRGILTYLKRNN</sequence>
<dbReference type="EMBL" id="BMAO01039697">
    <property type="protein sequence ID" value="GFR33066.1"/>
    <property type="molecule type" value="Genomic_DNA"/>
</dbReference>
<comment type="caution">
    <text evidence="2">The sequence shown here is derived from an EMBL/GenBank/DDBJ whole genome shotgun (WGS) entry which is preliminary data.</text>
</comment>
<evidence type="ECO:0000313" key="3">
    <source>
        <dbReference type="Proteomes" id="UP000887116"/>
    </source>
</evidence>
<evidence type="ECO:0000313" key="2">
    <source>
        <dbReference type="EMBL" id="GFR33066.1"/>
    </source>
</evidence>
<proteinExistence type="predicted"/>
<reference evidence="2" key="1">
    <citation type="submission" date="2020-07" db="EMBL/GenBank/DDBJ databases">
        <title>Multicomponent nature underlies the extraordinary mechanical properties of spider dragline silk.</title>
        <authorList>
            <person name="Kono N."/>
            <person name="Nakamura H."/>
            <person name="Mori M."/>
            <person name="Yoshida Y."/>
            <person name="Ohtoshi R."/>
            <person name="Malay A.D."/>
            <person name="Moran D.A.P."/>
            <person name="Tomita M."/>
            <person name="Numata K."/>
            <person name="Arakawa K."/>
        </authorList>
    </citation>
    <scope>NUCLEOTIDE SEQUENCE</scope>
</reference>
<protein>
    <submittedName>
        <fullName evidence="2">Uncharacterized protein</fullName>
    </submittedName>
</protein>
<dbReference type="AlphaFoldDB" id="A0A8X6K5Y1"/>
<dbReference type="Proteomes" id="UP000887116">
    <property type="component" value="Unassembled WGS sequence"/>
</dbReference>
<dbReference type="PANTHER" id="PTHR46601">
    <property type="entry name" value="ULP_PROTEASE DOMAIN-CONTAINING PROTEIN"/>
    <property type="match status" value="1"/>
</dbReference>
<accession>A0A8X6K5Y1</accession>
<dbReference type="OrthoDB" id="6435713at2759"/>
<feature type="region of interest" description="Disordered" evidence="1">
    <location>
        <begin position="176"/>
        <end position="196"/>
    </location>
</feature>